<dbReference type="AlphaFoldDB" id="A0A9P0D0B2"/>
<keyword evidence="1" id="KW-0472">Membrane</keyword>
<keyword evidence="1" id="KW-1133">Transmembrane helix</keyword>
<organism evidence="2 3">
    <name type="scientific">Psylliodes chrysocephalus</name>
    <dbReference type="NCBI Taxonomy" id="3402493"/>
    <lineage>
        <taxon>Eukaryota</taxon>
        <taxon>Metazoa</taxon>
        <taxon>Ecdysozoa</taxon>
        <taxon>Arthropoda</taxon>
        <taxon>Hexapoda</taxon>
        <taxon>Insecta</taxon>
        <taxon>Pterygota</taxon>
        <taxon>Neoptera</taxon>
        <taxon>Endopterygota</taxon>
        <taxon>Coleoptera</taxon>
        <taxon>Polyphaga</taxon>
        <taxon>Cucujiformia</taxon>
        <taxon>Chrysomeloidea</taxon>
        <taxon>Chrysomelidae</taxon>
        <taxon>Galerucinae</taxon>
        <taxon>Alticini</taxon>
        <taxon>Psylliodes</taxon>
    </lineage>
</organism>
<evidence type="ECO:0000313" key="2">
    <source>
        <dbReference type="EMBL" id="CAH1109498.1"/>
    </source>
</evidence>
<accession>A0A9P0D0B2</accession>
<reference evidence="2" key="1">
    <citation type="submission" date="2022-01" db="EMBL/GenBank/DDBJ databases">
        <authorList>
            <person name="King R."/>
        </authorList>
    </citation>
    <scope>NUCLEOTIDE SEQUENCE</scope>
</reference>
<evidence type="ECO:0000313" key="3">
    <source>
        <dbReference type="Proteomes" id="UP001153636"/>
    </source>
</evidence>
<dbReference type="EMBL" id="OV651816">
    <property type="protein sequence ID" value="CAH1109498.1"/>
    <property type="molecule type" value="Genomic_DNA"/>
</dbReference>
<proteinExistence type="predicted"/>
<name>A0A9P0D0B2_9CUCU</name>
<keyword evidence="3" id="KW-1185">Reference proteome</keyword>
<sequence>MYSLFCDICSVFTKAVSPVFLLLTIALAGCTPLLIPAYKVPKFYAENNINCNLNMHQKNWEQKKIWKRLCTLSQKATNEKIKEPLVTILDKIIQSRPLSAGRPTVLSKEDKHIIAKTLGIVNNWGFPMTNAYIAEVGHSLVTKEERSVQEWKENIPGYGYE</sequence>
<dbReference type="OrthoDB" id="6770389at2759"/>
<protein>
    <submittedName>
        <fullName evidence="2">Uncharacterized protein</fullName>
    </submittedName>
</protein>
<keyword evidence="1" id="KW-0812">Transmembrane</keyword>
<gene>
    <name evidence="2" type="ORF">PSYICH_LOCUS9858</name>
</gene>
<dbReference type="Proteomes" id="UP001153636">
    <property type="component" value="Chromosome 4"/>
</dbReference>
<feature type="transmembrane region" description="Helical" evidence="1">
    <location>
        <begin position="20"/>
        <end position="38"/>
    </location>
</feature>
<evidence type="ECO:0000256" key="1">
    <source>
        <dbReference type="SAM" id="Phobius"/>
    </source>
</evidence>